<dbReference type="EMBL" id="PXYI01000007">
    <property type="protein sequence ID" value="PSJ37949.1"/>
    <property type="molecule type" value="Genomic_DNA"/>
</dbReference>
<evidence type="ECO:0000256" key="6">
    <source>
        <dbReference type="ARBA" id="ARBA00023136"/>
    </source>
</evidence>
<dbReference type="AlphaFoldDB" id="A0A2P7QJ21"/>
<dbReference type="InterPro" id="IPR036942">
    <property type="entry name" value="Beta-barrel_TonB_sf"/>
</dbReference>
<accession>A0A2P7QJ21</accession>
<dbReference type="PANTHER" id="PTHR47234:SF3">
    <property type="entry name" value="SECRETIN_TONB SHORT N-TERMINAL DOMAIN-CONTAINING PROTEIN"/>
    <property type="match status" value="1"/>
</dbReference>
<dbReference type="InterPro" id="IPR039426">
    <property type="entry name" value="TonB-dep_rcpt-like"/>
</dbReference>
<dbReference type="InterPro" id="IPR000531">
    <property type="entry name" value="Beta-barrel_TonB"/>
</dbReference>
<dbReference type="Gene3D" id="2.170.130.10">
    <property type="entry name" value="TonB-dependent receptor, plug domain"/>
    <property type="match status" value="1"/>
</dbReference>
<keyword evidence="3 8" id="KW-1134">Transmembrane beta strand</keyword>
<dbReference type="Pfam" id="PF00593">
    <property type="entry name" value="TonB_dep_Rec_b-barrel"/>
    <property type="match status" value="1"/>
</dbReference>
<evidence type="ECO:0000256" key="4">
    <source>
        <dbReference type="ARBA" id="ARBA00022692"/>
    </source>
</evidence>
<keyword evidence="2 8" id="KW-0813">Transport</keyword>
<protein>
    <submittedName>
        <fullName evidence="13">TonB-dependent receptor</fullName>
    </submittedName>
</protein>
<dbReference type="GO" id="GO:0009279">
    <property type="term" value="C:cell outer membrane"/>
    <property type="evidence" value="ECO:0007669"/>
    <property type="project" value="UniProtKB-SubCell"/>
</dbReference>
<keyword evidence="4 8" id="KW-0812">Transmembrane</keyword>
<evidence type="ECO:0000259" key="12">
    <source>
        <dbReference type="Pfam" id="PF07715"/>
    </source>
</evidence>
<dbReference type="OrthoDB" id="7051241at2"/>
<evidence type="ECO:0000313" key="14">
    <source>
        <dbReference type="Proteomes" id="UP000241167"/>
    </source>
</evidence>
<evidence type="ECO:0000256" key="9">
    <source>
        <dbReference type="RuleBase" id="RU003357"/>
    </source>
</evidence>
<keyword evidence="14" id="KW-1185">Reference proteome</keyword>
<evidence type="ECO:0000313" key="13">
    <source>
        <dbReference type="EMBL" id="PSJ37949.1"/>
    </source>
</evidence>
<dbReference type="InterPro" id="IPR037066">
    <property type="entry name" value="Plug_dom_sf"/>
</dbReference>
<name>A0A2P7QJ21_9SPHN</name>
<comment type="subcellular location">
    <subcellularLocation>
        <location evidence="1 8">Cell outer membrane</location>
        <topology evidence="1 8">Multi-pass membrane protein</topology>
    </subcellularLocation>
</comment>
<dbReference type="Pfam" id="PF07715">
    <property type="entry name" value="Plug"/>
    <property type="match status" value="1"/>
</dbReference>
<keyword evidence="13" id="KW-0675">Receptor</keyword>
<organism evidence="13 14">
    <name type="scientific">Allosphingosinicella deserti</name>
    <dbReference type="NCBI Taxonomy" id="2116704"/>
    <lineage>
        <taxon>Bacteria</taxon>
        <taxon>Pseudomonadati</taxon>
        <taxon>Pseudomonadota</taxon>
        <taxon>Alphaproteobacteria</taxon>
        <taxon>Sphingomonadales</taxon>
        <taxon>Sphingomonadaceae</taxon>
        <taxon>Allosphingosinicella</taxon>
    </lineage>
</organism>
<dbReference type="Gene3D" id="2.40.170.20">
    <property type="entry name" value="TonB-dependent receptor, beta-barrel domain"/>
    <property type="match status" value="1"/>
</dbReference>
<feature type="domain" description="TonB-dependent receptor plug" evidence="12">
    <location>
        <begin position="60"/>
        <end position="174"/>
    </location>
</feature>
<gene>
    <name evidence="13" type="ORF">C7I55_19775</name>
</gene>
<comment type="caution">
    <text evidence="13">The sequence shown here is derived from an EMBL/GenBank/DDBJ whole genome shotgun (WGS) entry which is preliminary data.</text>
</comment>
<evidence type="ECO:0000256" key="5">
    <source>
        <dbReference type="ARBA" id="ARBA00023077"/>
    </source>
</evidence>
<proteinExistence type="inferred from homology"/>
<feature type="domain" description="TonB-dependent receptor-like beta-barrel" evidence="11">
    <location>
        <begin position="420"/>
        <end position="948"/>
    </location>
</feature>
<comment type="similarity">
    <text evidence="8 9">Belongs to the TonB-dependent receptor family.</text>
</comment>
<feature type="compositionally biased region" description="Low complexity" evidence="10">
    <location>
        <begin position="11"/>
        <end position="38"/>
    </location>
</feature>
<keyword evidence="6 8" id="KW-0472">Membrane</keyword>
<evidence type="ECO:0000256" key="10">
    <source>
        <dbReference type="SAM" id="MobiDB-lite"/>
    </source>
</evidence>
<evidence type="ECO:0000256" key="3">
    <source>
        <dbReference type="ARBA" id="ARBA00022452"/>
    </source>
</evidence>
<dbReference type="PROSITE" id="PS52016">
    <property type="entry name" value="TONB_DEPENDENT_REC_3"/>
    <property type="match status" value="1"/>
</dbReference>
<keyword evidence="7 8" id="KW-0998">Cell outer membrane</keyword>
<dbReference type="PANTHER" id="PTHR47234">
    <property type="match status" value="1"/>
</dbReference>
<keyword evidence="5 9" id="KW-0798">TonB box</keyword>
<evidence type="ECO:0000256" key="2">
    <source>
        <dbReference type="ARBA" id="ARBA00022448"/>
    </source>
</evidence>
<dbReference type="SUPFAM" id="SSF56935">
    <property type="entry name" value="Porins"/>
    <property type="match status" value="1"/>
</dbReference>
<feature type="region of interest" description="Disordered" evidence="10">
    <location>
        <begin position="1"/>
        <end position="44"/>
    </location>
</feature>
<reference evidence="13 14" key="1">
    <citation type="submission" date="2018-03" db="EMBL/GenBank/DDBJ databases">
        <title>The draft genome of Sphingosinicella sp. GL-C-18.</title>
        <authorList>
            <person name="Liu L."/>
            <person name="Li L."/>
            <person name="Liang L."/>
            <person name="Zhang X."/>
            <person name="Wang T."/>
        </authorList>
    </citation>
    <scope>NUCLEOTIDE SEQUENCE [LARGE SCALE GENOMIC DNA]</scope>
    <source>
        <strain evidence="13 14">GL-C-18</strain>
    </source>
</reference>
<evidence type="ECO:0000259" key="11">
    <source>
        <dbReference type="Pfam" id="PF00593"/>
    </source>
</evidence>
<sequence length="985" mass="104975">MTMSAAAQAQEASPGPEAEATETTATPAEATAPEALPASGDSAEPELVITGSRLSSRGFNQPTPTTTITLDDIQKAAQPNLFATIRQLPSLLGSSGRTTRVNSTSSGQQGLSSFSLRGLGEVRTLTLLDGQRVTPANFIGVPDISQFPQLLVERVDVVTGGASASYGSDAVGGVVNFITNKRFEGVRANLLTGITTYGDDKNVTAQLAWGGKLADDRLHIQVSGEYGYEQGLPHGDFGVSGGVNGRDWYNAAAFLTRPNSATVDGRPKYFYIEGAQQYQYAKFGLINSGPLQGTAFGANGVPFQFQYGSNGVPLGNGQVSGCFSPFCVGGDLSGQIGESPSIASRIERMVGYSRAGYDIDARTEVFATVTLARVLSRNFPNMGAERPSLTIQCDNAFLPASIRTACAANNITSFGFGTSTGQFPDPIKVNTKRDQQRYVLGINGRFDTGATEWRYDAYGAYGISDIAVDVSDISLQPHFNAAIDAVAGPNGTIVCRSAVARAAGCVPFNVFGDVQNSAEAFAYVIPENGPRQRSKQEQTVVAFNVTGEPFSSWAGPVALAFGIEGREEKYRTTADPYGNGIGPASPTSALYPADPLLNTTIGNNWYAGNYKSGKGRYGVREAYAEVNFPFLKSEMLGEANLNAAIRVTDYSTSGTVEAWKIGGVWETPIDGLRFRAVTSRDVRAPNLSELFAAQIVTNATVIYRGNSINVQNRATGNTDLDPEIARNTEVGVVLSNPGWLPGFSASFDYYDIKIGNAIIALSNQQIVDLCEAGSQDQCAKVLLDSPIPGTNYVEVSAFNAANIKTRGFDIELSYRMPLSGVGLPGTFTLRALGTHVIEYVTDPDVIGAIPTDTAGVNGLVGGGTIPDWKALFTQSWDTDKFSLNISERFVSDGVYSNEWIECQTNCPVATNQHPTVDDNSMDGALYVDIGGSYNLTEQVSAYFRVDNVFNKDPEPNPLTGVGPGINPFLYDVLGRVFRLGVRATF</sequence>
<dbReference type="Proteomes" id="UP000241167">
    <property type="component" value="Unassembled WGS sequence"/>
</dbReference>
<dbReference type="InterPro" id="IPR012910">
    <property type="entry name" value="Plug_dom"/>
</dbReference>
<evidence type="ECO:0000256" key="1">
    <source>
        <dbReference type="ARBA" id="ARBA00004571"/>
    </source>
</evidence>
<evidence type="ECO:0000256" key="7">
    <source>
        <dbReference type="ARBA" id="ARBA00023237"/>
    </source>
</evidence>
<evidence type="ECO:0000256" key="8">
    <source>
        <dbReference type="PROSITE-ProRule" id="PRU01360"/>
    </source>
</evidence>